<dbReference type="WBParaSite" id="GPLIN_001018900">
    <property type="protein sequence ID" value="GPLIN_001018900"/>
    <property type="gene ID" value="GPLIN_001018900"/>
</dbReference>
<reference evidence="4" key="3">
    <citation type="submission" date="2016-06" db="UniProtKB">
        <authorList>
            <consortium name="WormBaseParasite"/>
        </authorList>
    </citation>
    <scope>IDENTIFICATION</scope>
</reference>
<keyword evidence="1" id="KW-0175">Coiled coil</keyword>
<protein>
    <submittedName>
        <fullName evidence="4">Uncharacterized protein</fullName>
    </submittedName>
</protein>
<feature type="compositionally biased region" description="Low complexity" evidence="2">
    <location>
        <begin position="175"/>
        <end position="186"/>
    </location>
</feature>
<evidence type="ECO:0000256" key="1">
    <source>
        <dbReference type="SAM" id="Coils"/>
    </source>
</evidence>
<name>A0A183CBD8_GLOPA</name>
<sequence length="308" mass="35916">MPYEAERLIPVVGAEGTVLVEHGEESDSDYEVERILYFIRLQGSNKMVDRATEKSRVYHDNLDNIYQRKKQYEQGGRDKEKRLLKLTMLRKNKTFTCCPPTQIECPFSVVLQLLVPALLQKRRSEGEDEEEEEEDEIEEARVAEEREKKVLAERRCRFPRSSCPNSAMNPRKWTSSRNNNSSSNTINRRRKLAADDQGHGRHGALVNKAKFPAARRDKQLLAEPSKAKAVVFNRAKSLNMAKALATRSTPTKLVRWHMVRWHIKSKCHTDFHRIKALTNRSMSAKLVSWHMVRWHIKSKCHTDFHRIK</sequence>
<reference evidence="3" key="2">
    <citation type="submission" date="2014-05" db="EMBL/GenBank/DDBJ databases">
        <title>The genome and life-stage specific transcriptomes of Globodera pallida elucidate key aspects of plant parasitism by a cyst nematode.</title>
        <authorList>
            <person name="Cotton J.A."/>
            <person name="Lilley C.J."/>
            <person name="Jones L.M."/>
            <person name="Kikuchi T."/>
            <person name="Reid A.J."/>
            <person name="Thorpe P."/>
            <person name="Tsai I.J."/>
            <person name="Beasley H."/>
            <person name="Blok V."/>
            <person name="Cock P.J.A."/>
            <person name="Van den Akker S.E."/>
            <person name="Holroyd N."/>
            <person name="Hunt M."/>
            <person name="Mantelin S."/>
            <person name="Naghra H."/>
            <person name="Pain A."/>
            <person name="Palomares-Rius J.E."/>
            <person name="Zarowiecki M."/>
            <person name="Berriman M."/>
            <person name="Jones J.T."/>
            <person name="Urwin P.E."/>
        </authorList>
    </citation>
    <scope>NUCLEOTIDE SEQUENCE [LARGE SCALE GENOMIC DNA]</scope>
    <source>
        <strain evidence="3">Lindley</strain>
    </source>
</reference>
<dbReference type="Proteomes" id="UP000050741">
    <property type="component" value="Unassembled WGS sequence"/>
</dbReference>
<organism evidence="3 4">
    <name type="scientific">Globodera pallida</name>
    <name type="common">Potato cyst nematode worm</name>
    <name type="synonym">Heterodera pallida</name>
    <dbReference type="NCBI Taxonomy" id="36090"/>
    <lineage>
        <taxon>Eukaryota</taxon>
        <taxon>Metazoa</taxon>
        <taxon>Ecdysozoa</taxon>
        <taxon>Nematoda</taxon>
        <taxon>Chromadorea</taxon>
        <taxon>Rhabditida</taxon>
        <taxon>Tylenchina</taxon>
        <taxon>Tylenchomorpha</taxon>
        <taxon>Tylenchoidea</taxon>
        <taxon>Heteroderidae</taxon>
        <taxon>Heteroderinae</taxon>
        <taxon>Globodera</taxon>
    </lineage>
</organism>
<feature type="coiled-coil region" evidence="1">
    <location>
        <begin position="123"/>
        <end position="150"/>
    </location>
</feature>
<proteinExistence type="predicted"/>
<evidence type="ECO:0000313" key="3">
    <source>
        <dbReference type="Proteomes" id="UP000050741"/>
    </source>
</evidence>
<keyword evidence="3" id="KW-1185">Reference proteome</keyword>
<accession>A0A183CBD8</accession>
<evidence type="ECO:0000313" key="4">
    <source>
        <dbReference type="WBParaSite" id="GPLIN_001018900"/>
    </source>
</evidence>
<evidence type="ECO:0000256" key="2">
    <source>
        <dbReference type="SAM" id="MobiDB-lite"/>
    </source>
</evidence>
<feature type="region of interest" description="Disordered" evidence="2">
    <location>
        <begin position="159"/>
        <end position="202"/>
    </location>
</feature>
<dbReference type="AlphaFoldDB" id="A0A183CBD8"/>
<reference evidence="3" key="1">
    <citation type="submission" date="2013-12" db="EMBL/GenBank/DDBJ databases">
        <authorList>
            <person name="Aslett M."/>
        </authorList>
    </citation>
    <scope>NUCLEOTIDE SEQUENCE [LARGE SCALE GENOMIC DNA]</scope>
    <source>
        <strain evidence="3">Lindley</strain>
    </source>
</reference>